<feature type="compositionally biased region" description="Polar residues" evidence="1">
    <location>
        <begin position="17"/>
        <end position="28"/>
    </location>
</feature>
<organism evidence="2 3">
    <name type="scientific">Aphidius gifuensis</name>
    <name type="common">Parasitoid wasp</name>
    <dbReference type="NCBI Taxonomy" id="684658"/>
    <lineage>
        <taxon>Eukaryota</taxon>
        <taxon>Metazoa</taxon>
        <taxon>Ecdysozoa</taxon>
        <taxon>Arthropoda</taxon>
        <taxon>Hexapoda</taxon>
        <taxon>Insecta</taxon>
        <taxon>Pterygota</taxon>
        <taxon>Neoptera</taxon>
        <taxon>Endopterygota</taxon>
        <taxon>Hymenoptera</taxon>
        <taxon>Apocrita</taxon>
        <taxon>Ichneumonoidea</taxon>
        <taxon>Braconidae</taxon>
        <taxon>Aphidiinae</taxon>
        <taxon>Aphidius</taxon>
    </lineage>
</organism>
<reference evidence="2 3" key="1">
    <citation type="submission" date="2020-08" db="EMBL/GenBank/DDBJ databases">
        <title>Aphidius gifuensis genome sequencing and assembly.</title>
        <authorList>
            <person name="Du Z."/>
        </authorList>
    </citation>
    <scope>NUCLEOTIDE SEQUENCE [LARGE SCALE GENOMIC DNA]</scope>
    <source>
        <strain evidence="2">YNYX2018</strain>
        <tissue evidence="2">Adults</tissue>
    </source>
</reference>
<feature type="compositionally biased region" description="Low complexity" evidence="1">
    <location>
        <begin position="190"/>
        <end position="203"/>
    </location>
</feature>
<feature type="compositionally biased region" description="Basic residues" evidence="1">
    <location>
        <begin position="65"/>
        <end position="85"/>
    </location>
</feature>
<feature type="compositionally biased region" description="Basic and acidic residues" evidence="1">
    <location>
        <begin position="48"/>
        <end position="64"/>
    </location>
</feature>
<feature type="compositionally biased region" description="Basic and acidic residues" evidence="1">
    <location>
        <begin position="240"/>
        <end position="255"/>
    </location>
</feature>
<feature type="compositionally biased region" description="Polar residues" evidence="1">
    <location>
        <begin position="170"/>
        <end position="182"/>
    </location>
</feature>
<feature type="region of interest" description="Disordered" evidence="1">
    <location>
        <begin position="1"/>
        <end position="263"/>
    </location>
</feature>
<keyword evidence="3" id="KW-1185">Reference proteome</keyword>
<evidence type="ECO:0000313" key="2">
    <source>
        <dbReference type="EMBL" id="KAF7990223.1"/>
    </source>
</evidence>
<name>A0A834XMX4_APHGI</name>
<feature type="compositionally biased region" description="Low complexity" evidence="1">
    <location>
        <begin position="150"/>
        <end position="160"/>
    </location>
</feature>
<feature type="compositionally biased region" description="Basic residues" evidence="1">
    <location>
        <begin position="111"/>
        <end position="121"/>
    </location>
</feature>
<dbReference type="Proteomes" id="UP000639338">
    <property type="component" value="Unassembled WGS sequence"/>
</dbReference>
<sequence length="316" mass="35674">MSTINNTSISDKPDELINTSLDNSTNDEINLIEVISTTPEKTSSKLSELSKDYVKKSSDSDDKPRHKSKSHHKSSKSSSHSKKKSSHDYKDTKSKHRSDKSDNVDDDSSSSKKHKSKRHRSSEKTSSGKKIMLIDPLEIPSKKRRENDKSSSSSKNISLSQNIVEMTKQMIDNNNGQSTQIGISKKPRISRLLSDKSSSSSSLTTQNDEQQQTKDNTSVTSTSPSENTDSLSNVVFTPEVSKKVDDKNKNKKESSTGDYLQKKKLRYQRELEEIERKRAENAYVIPKPKPPVKKQKVVKKIDPKTLKELTSMYESY</sequence>
<gene>
    <name evidence="2" type="ORF">HCN44_000028</name>
</gene>
<feature type="compositionally biased region" description="Polar residues" evidence="1">
    <location>
        <begin position="204"/>
        <end position="235"/>
    </location>
</feature>
<evidence type="ECO:0000313" key="3">
    <source>
        <dbReference type="Proteomes" id="UP000639338"/>
    </source>
</evidence>
<accession>A0A834XMX4</accession>
<proteinExistence type="predicted"/>
<evidence type="ECO:0000256" key="1">
    <source>
        <dbReference type="SAM" id="MobiDB-lite"/>
    </source>
</evidence>
<dbReference type="EMBL" id="JACMRX010000004">
    <property type="protein sequence ID" value="KAF7990223.1"/>
    <property type="molecule type" value="Genomic_DNA"/>
</dbReference>
<dbReference type="AlphaFoldDB" id="A0A834XMX4"/>
<comment type="caution">
    <text evidence="2">The sequence shown here is derived from an EMBL/GenBank/DDBJ whole genome shotgun (WGS) entry which is preliminary data.</text>
</comment>
<protein>
    <submittedName>
        <fullName evidence="2">Uncharacterized protein</fullName>
    </submittedName>
</protein>
<feature type="compositionally biased region" description="Polar residues" evidence="1">
    <location>
        <begin position="1"/>
        <end position="10"/>
    </location>
</feature>